<evidence type="ECO:0000256" key="2">
    <source>
        <dbReference type="SAM" id="SignalP"/>
    </source>
</evidence>
<dbReference type="EMBL" id="JAQSIO010000001">
    <property type="protein sequence ID" value="MDD0813533.1"/>
    <property type="molecule type" value="Genomic_DNA"/>
</dbReference>
<dbReference type="Pfam" id="PF04773">
    <property type="entry name" value="FecR"/>
    <property type="match status" value="1"/>
</dbReference>
<dbReference type="Gene3D" id="2.60.120.1440">
    <property type="match status" value="1"/>
</dbReference>
<feature type="domain" description="FecR protein" evidence="3">
    <location>
        <begin position="85"/>
        <end position="174"/>
    </location>
</feature>
<comment type="caution">
    <text evidence="4">The sequence shown here is derived from an EMBL/GenBank/DDBJ whole genome shotgun (WGS) entry which is preliminary data.</text>
</comment>
<organism evidence="4 5">
    <name type="scientific">Curvibacter microcysteis</name>
    <dbReference type="NCBI Taxonomy" id="3026419"/>
    <lineage>
        <taxon>Bacteria</taxon>
        <taxon>Pseudomonadati</taxon>
        <taxon>Pseudomonadota</taxon>
        <taxon>Betaproteobacteria</taxon>
        <taxon>Burkholderiales</taxon>
        <taxon>Comamonadaceae</taxon>
        <taxon>Curvibacter</taxon>
    </lineage>
</organism>
<evidence type="ECO:0000256" key="1">
    <source>
        <dbReference type="SAM" id="MobiDB-lite"/>
    </source>
</evidence>
<dbReference type="PANTHER" id="PTHR38731:SF1">
    <property type="entry name" value="FECR PROTEIN DOMAIN-CONTAINING PROTEIN"/>
    <property type="match status" value="1"/>
</dbReference>
<dbReference type="RefSeq" id="WP_273925051.1">
    <property type="nucleotide sequence ID" value="NZ_JAQSIN010000005.1"/>
</dbReference>
<evidence type="ECO:0000313" key="4">
    <source>
        <dbReference type="EMBL" id="MDD0813533.1"/>
    </source>
</evidence>
<reference evidence="4 5" key="1">
    <citation type="submission" date="2023-02" db="EMBL/GenBank/DDBJ databases">
        <title>Bacterial whole genome sequence for Curvibacter sp. HBC28.</title>
        <authorList>
            <person name="Le V."/>
            <person name="Ko S.-R."/>
            <person name="Ahn C.-Y."/>
            <person name="Oh H.-M."/>
        </authorList>
    </citation>
    <scope>NUCLEOTIDE SEQUENCE [LARGE SCALE GENOMIC DNA]</scope>
    <source>
        <strain evidence="4 5">HBC28</strain>
    </source>
</reference>
<proteinExistence type="predicted"/>
<keyword evidence="2" id="KW-0732">Signal</keyword>
<protein>
    <submittedName>
        <fullName evidence="4">FecR domain-containing protein</fullName>
    </submittedName>
</protein>
<feature type="chain" id="PRO_5046664752" evidence="2">
    <location>
        <begin position="29"/>
        <end position="177"/>
    </location>
</feature>
<evidence type="ECO:0000259" key="3">
    <source>
        <dbReference type="Pfam" id="PF04773"/>
    </source>
</evidence>
<feature type="compositionally biased region" description="Polar residues" evidence="1">
    <location>
        <begin position="29"/>
        <end position="47"/>
    </location>
</feature>
<accession>A0ABT5MAC8</accession>
<evidence type="ECO:0000313" key="5">
    <source>
        <dbReference type="Proteomes" id="UP001528672"/>
    </source>
</evidence>
<keyword evidence="5" id="KW-1185">Reference proteome</keyword>
<dbReference type="Proteomes" id="UP001528672">
    <property type="component" value="Unassembled WGS sequence"/>
</dbReference>
<feature type="signal peptide" evidence="2">
    <location>
        <begin position="1"/>
        <end position="28"/>
    </location>
</feature>
<feature type="region of interest" description="Disordered" evidence="1">
    <location>
        <begin position="29"/>
        <end position="49"/>
    </location>
</feature>
<dbReference type="InterPro" id="IPR006860">
    <property type="entry name" value="FecR"/>
</dbReference>
<sequence>MTEFITRHSRPLAAGLSLLMWGLGAAQAQTPSTGSSASPTRQTTVANSERAATVKLVTGRVLAWSVQGPTPRPLVSGDFVQASERVQTGAEASVSLVLRDGTTLMLGPNSALDLREFSFNDTTYNGHMVLNMLKGSLRVITGLIGKNRPESMRITTPTSTIGVLGTDFIVEVSEEQP</sequence>
<dbReference type="PANTHER" id="PTHR38731">
    <property type="entry name" value="LIPL45-RELATED LIPOPROTEIN-RELATED"/>
    <property type="match status" value="1"/>
</dbReference>
<gene>
    <name evidence="4" type="ORF">PSQ39_02700</name>
</gene>
<name>A0ABT5MAC8_9BURK</name>